<evidence type="ECO:0008006" key="4">
    <source>
        <dbReference type="Google" id="ProtNLM"/>
    </source>
</evidence>
<feature type="signal peptide" evidence="1">
    <location>
        <begin position="1"/>
        <end position="21"/>
    </location>
</feature>
<dbReference type="RefSeq" id="WP_145420918.1">
    <property type="nucleotide sequence ID" value="NZ_CP036526.1"/>
</dbReference>
<keyword evidence="1" id="KW-0732">Signal</keyword>
<keyword evidence="3" id="KW-1185">Reference proteome</keyword>
<dbReference type="Proteomes" id="UP000319817">
    <property type="component" value="Chromosome"/>
</dbReference>
<reference evidence="2 3" key="1">
    <citation type="submission" date="2019-02" db="EMBL/GenBank/DDBJ databases">
        <title>Deep-cultivation of Planctomycetes and their phenomic and genomic characterization uncovers novel biology.</title>
        <authorList>
            <person name="Wiegand S."/>
            <person name="Jogler M."/>
            <person name="Boedeker C."/>
            <person name="Pinto D."/>
            <person name="Vollmers J."/>
            <person name="Rivas-Marin E."/>
            <person name="Kohn T."/>
            <person name="Peeters S.H."/>
            <person name="Heuer A."/>
            <person name="Rast P."/>
            <person name="Oberbeckmann S."/>
            <person name="Bunk B."/>
            <person name="Jeske O."/>
            <person name="Meyerdierks A."/>
            <person name="Storesund J.E."/>
            <person name="Kallscheuer N."/>
            <person name="Luecker S."/>
            <person name="Lage O.M."/>
            <person name="Pohl T."/>
            <person name="Merkel B.J."/>
            <person name="Hornburger P."/>
            <person name="Mueller R.-W."/>
            <person name="Bruemmer F."/>
            <person name="Labrenz M."/>
            <person name="Spormann A.M."/>
            <person name="Op den Camp H."/>
            <person name="Overmann J."/>
            <person name="Amann R."/>
            <person name="Jetten M.S.M."/>
            <person name="Mascher T."/>
            <person name="Medema M.H."/>
            <person name="Devos D.P."/>
            <person name="Kaster A.-K."/>
            <person name="Ovreas L."/>
            <person name="Rohde M."/>
            <person name="Galperin M.Y."/>
            <person name="Jogler C."/>
        </authorList>
    </citation>
    <scope>NUCLEOTIDE SEQUENCE [LARGE SCALE GENOMIC DNA]</scope>
    <source>
        <strain evidence="2 3">K23_9</strain>
    </source>
</reference>
<gene>
    <name evidence="2" type="ORF">K239x_51460</name>
</gene>
<dbReference type="AlphaFoldDB" id="A0A517P180"/>
<evidence type="ECO:0000313" key="2">
    <source>
        <dbReference type="EMBL" id="QDT13129.1"/>
    </source>
</evidence>
<proteinExistence type="predicted"/>
<evidence type="ECO:0000256" key="1">
    <source>
        <dbReference type="SAM" id="SignalP"/>
    </source>
</evidence>
<name>A0A517P180_9BACT</name>
<dbReference type="OrthoDB" id="279598at2"/>
<sequence length="338" mass="36070" precursor="true">MRTLSWVMIIAVCFVSGGATCARRDVPLPFPPAPAVLTETPSAAQVATAVNRTGRITQLSTNSATVDVLTMPNLPKLNATMSAQREKNFRLKASLPIILGAGMDLGSNDDVFWFEVPEGVSKTLYYANHQQYRQQLNRAILPVDPSWVMDALGLVQIDPALVVAGPVRRADGLLEIRSTMNLPNGMYQRVCLIHPRFGYVTHQFLYAPSGNLVASSEASNHKYYDEYQCALPHSVTLRLQPSVGPPLAMKIDVSSYAVNQLLTGDPQVFTMPTSASNAVDLTQLSASGGAAAMNSVSAGAGSSAATRAMPTTSPFNPNAPTAYTASGVGPMPFRGTVR</sequence>
<feature type="chain" id="PRO_5021826184" description="DUF4292 domain-containing protein" evidence="1">
    <location>
        <begin position="22"/>
        <end position="338"/>
    </location>
</feature>
<evidence type="ECO:0000313" key="3">
    <source>
        <dbReference type="Proteomes" id="UP000319817"/>
    </source>
</evidence>
<dbReference type="EMBL" id="CP036526">
    <property type="protein sequence ID" value="QDT13129.1"/>
    <property type="molecule type" value="Genomic_DNA"/>
</dbReference>
<protein>
    <recommendedName>
        <fullName evidence="4">DUF4292 domain-containing protein</fullName>
    </recommendedName>
</protein>
<accession>A0A517P180</accession>
<organism evidence="2 3">
    <name type="scientific">Stieleria marina</name>
    <dbReference type="NCBI Taxonomy" id="1930275"/>
    <lineage>
        <taxon>Bacteria</taxon>
        <taxon>Pseudomonadati</taxon>
        <taxon>Planctomycetota</taxon>
        <taxon>Planctomycetia</taxon>
        <taxon>Pirellulales</taxon>
        <taxon>Pirellulaceae</taxon>
        <taxon>Stieleria</taxon>
    </lineage>
</organism>